<organism evidence="2">
    <name type="scientific">marine sediment metagenome</name>
    <dbReference type="NCBI Taxonomy" id="412755"/>
    <lineage>
        <taxon>unclassified sequences</taxon>
        <taxon>metagenomes</taxon>
        <taxon>ecological metagenomes</taxon>
    </lineage>
</organism>
<comment type="caution">
    <text evidence="2">The sequence shown here is derived from an EMBL/GenBank/DDBJ whole genome shotgun (WGS) entry which is preliminary data.</text>
</comment>
<evidence type="ECO:0000256" key="1">
    <source>
        <dbReference type="SAM" id="MobiDB-lite"/>
    </source>
</evidence>
<accession>A0A0F9H3C8</accession>
<sequence length="180" mass="21266">MTKKGEYRRTVHIPADLERYDRQLYRINAIAEELVKYVNDKDVQYGSSWRKRGGPGAFMVIARKWDRIEQACEKETAKYDIFNVFKEEDRRETILDDCLDLVGYLLILIEHMIEIGHVTKIEALRMSFVSSTLEKVRPSGMEKPFGFDEEEEEDQHPVSTRYHPDQVDDPRLPEKIQKEE</sequence>
<feature type="region of interest" description="Disordered" evidence="1">
    <location>
        <begin position="138"/>
        <end position="180"/>
    </location>
</feature>
<dbReference type="EMBL" id="LAZR01018162">
    <property type="protein sequence ID" value="KKL97466.1"/>
    <property type="molecule type" value="Genomic_DNA"/>
</dbReference>
<name>A0A0F9H3C8_9ZZZZ</name>
<proteinExistence type="predicted"/>
<protein>
    <submittedName>
        <fullName evidence="2">Uncharacterized protein</fullName>
    </submittedName>
</protein>
<reference evidence="2" key="1">
    <citation type="journal article" date="2015" name="Nature">
        <title>Complex archaea that bridge the gap between prokaryotes and eukaryotes.</title>
        <authorList>
            <person name="Spang A."/>
            <person name="Saw J.H."/>
            <person name="Jorgensen S.L."/>
            <person name="Zaremba-Niedzwiedzka K."/>
            <person name="Martijn J."/>
            <person name="Lind A.E."/>
            <person name="van Eijk R."/>
            <person name="Schleper C."/>
            <person name="Guy L."/>
            <person name="Ettema T.J."/>
        </authorList>
    </citation>
    <scope>NUCLEOTIDE SEQUENCE</scope>
</reference>
<gene>
    <name evidence="2" type="ORF">LCGC14_1834190</name>
</gene>
<evidence type="ECO:0000313" key="2">
    <source>
        <dbReference type="EMBL" id="KKL97466.1"/>
    </source>
</evidence>
<dbReference type="AlphaFoldDB" id="A0A0F9H3C8"/>
<feature type="compositionally biased region" description="Basic and acidic residues" evidence="1">
    <location>
        <begin position="162"/>
        <end position="180"/>
    </location>
</feature>